<protein>
    <submittedName>
        <fullName evidence="2">Uncharacterized membrane protein YsdA (DUF1294 family)</fullName>
    </submittedName>
</protein>
<keyword evidence="1" id="KW-0472">Membrane</keyword>
<evidence type="ECO:0000313" key="2">
    <source>
        <dbReference type="EMBL" id="MBB6214551.1"/>
    </source>
</evidence>
<accession>A0A841KMR1</accession>
<sequence length="104" mass="11959">MKMIMNITTLYRVEMLFFMIYLTLVNGYGVIAMGLDKHYAKKHKRRISEKSFFITAALGGALGVLLGMKLFRHKTLHKSFTLGVPALFVLNMAVLITIYYYVFL</sequence>
<evidence type="ECO:0000256" key="1">
    <source>
        <dbReference type="SAM" id="Phobius"/>
    </source>
</evidence>
<dbReference type="Pfam" id="PF06961">
    <property type="entry name" value="DUF1294"/>
    <property type="match status" value="1"/>
</dbReference>
<name>A0A841KMR1_9FIRM</name>
<keyword evidence="1" id="KW-0812">Transmembrane</keyword>
<comment type="caution">
    <text evidence="2">The sequence shown here is derived from an EMBL/GenBank/DDBJ whole genome shotgun (WGS) entry which is preliminary data.</text>
</comment>
<dbReference type="RefSeq" id="WP_243182956.1">
    <property type="nucleotide sequence ID" value="NZ_JACHEN010000003.1"/>
</dbReference>
<dbReference type="EMBL" id="JACHEN010000003">
    <property type="protein sequence ID" value="MBB6214551.1"/>
    <property type="molecule type" value="Genomic_DNA"/>
</dbReference>
<keyword evidence="1" id="KW-1133">Transmembrane helix</keyword>
<feature type="transmembrane region" description="Helical" evidence="1">
    <location>
        <begin position="12"/>
        <end position="31"/>
    </location>
</feature>
<proteinExistence type="predicted"/>
<dbReference type="AlphaFoldDB" id="A0A841KMR1"/>
<organism evidence="2 3">
    <name type="scientific">Anaerosolibacter carboniphilus</name>
    <dbReference type="NCBI Taxonomy" id="1417629"/>
    <lineage>
        <taxon>Bacteria</taxon>
        <taxon>Bacillati</taxon>
        <taxon>Bacillota</taxon>
        <taxon>Clostridia</taxon>
        <taxon>Peptostreptococcales</taxon>
        <taxon>Thermotaleaceae</taxon>
        <taxon>Anaerosolibacter</taxon>
    </lineage>
</organism>
<gene>
    <name evidence="2" type="ORF">HNQ80_000634</name>
</gene>
<dbReference type="Proteomes" id="UP000579281">
    <property type="component" value="Unassembled WGS sequence"/>
</dbReference>
<dbReference type="InterPro" id="IPR010718">
    <property type="entry name" value="DUF1294"/>
</dbReference>
<reference evidence="2 3" key="1">
    <citation type="submission" date="2020-08" db="EMBL/GenBank/DDBJ databases">
        <title>Genomic Encyclopedia of Type Strains, Phase IV (KMG-IV): sequencing the most valuable type-strain genomes for metagenomic binning, comparative biology and taxonomic classification.</title>
        <authorList>
            <person name="Goeker M."/>
        </authorList>
    </citation>
    <scope>NUCLEOTIDE SEQUENCE [LARGE SCALE GENOMIC DNA]</scope>
    <source>
        <strain evidence="2 3">DSM 103526</strain>
    </source>
</reference>
<keyword evidence="3" id="KW-1185">Reference proteome</keyword>
<evidence type="ECO:0000313" key="3">
    <source>
        <dbReference type="Proteomes" id="UP000579281"/>
    </source>
</evidence>
<feature type="transmembrane region" description="Helical" evidence="1">
    <location>
        <begin position="80"/>
        <end position="102"/>
    </location>
</feature>
<feature type="transmembrane region" description="Helical" evidence="1">
    <location>
        <begin position="51"/>
        <end position="68"/>
    </location>
</feature>